<dbReference type="AlphaFoldDB" id="A0A1J4KHH4"/>
<dbReference type="Proteomes" id="UP000179807">
    <property type="component" value="Unassembled WGS sequence"/>
</dbReference>
<dbReference type="RefSeq" id="XP_068363999.1">
    <property type="nucleotide sequence ID" value="XM_068500986.1"/>
</dbReference>
<comment type="caution">
    <text evidence="4">The sequence shown here is derived from an EMBL/GenBank/DDBJ whole genome shotgun (WGS) entry which is preliminary data.</text>
</comment>
<dbReference type="VEuPathDB" id="TrichDB:TRFO_19758"/>
<dbReference type="EMBL" id="MLAK01000600">
    <property type="protein sequence ID" value="OHT10863.1"/>
    <property type="molecule type" value="Genomic_DNA"/>
</dbReference>
<feature type="domain" description="PCI" evidence="3">
    <location>
        <begin position="258"/>
        <end position="351"/>
    </location>
</feature>
<dbReference type="SMART" id="SM00088">
    <property type="entry name" value="PINT"/>
    <property type="match status" value="1"/>
</dbReference>
<dbReference type="OrthoDB" id="1093at2759"/>
<gene>
    <name evidence="4" type="ORF">TRFO_19758</name>
</gene>
<comment type="similarity">
    <text evidence="1">Belongs to the proteasome subunit S11 family.</text>
</comment>
<dbReference type="InterPro" id="IPR054179">
    <property type="entry name" value="PSD13_N"/>
</dbReference>
<dbReference type="GO" id="GO:0008541">
    <property type="term" value="C:proteasome regulatory particle, lid subcomplex"/>
    <property type="evidence" value="ECO:0007669"/>
    <property type="project" value="TreeGrafter"/>
</dbReference>
<evidence type="ECO:0000256" key="1">
    <source>
        <dbReference type="ARBA" id="ARBA00006207"/>
    </source>
</evidence>
<organism evidence="4 5">
    <name type="scientific">Tritrichomonas foetus</name>
    <dbReference type="NCBI Taxonomy" id="1144522"/>
    <lineage>
        <taxon>Eukaryota</taxon>
        <taxon>Metamonada</taxon>
        <taxon>Parabasalia</taxon>
        <taxon>Tritrichomonadida</taxon>
        <taxon>Tritrichomonadidae</taxon>
        <taxon>Tritrichomonas</taxon>
    </lineage>
</organism>
<proteinExistence type="inferred from homology"/>
<accession>A0A1J4KHH4</accession>
<evidence type="ECO:0000313" key="5">
    <source>
        <dbReference type="Proteomes" id="UP000179807"/>
    </source>
</evidence>
<dbReference type="GeneID" id="94835690"/>
<keyword evidence="2" id="KW-0647">Proteasome</keyword>
<dbReference type="InterPro" id="IPR000717">
    <property type="entry name" value="PCI_dom"/>
</dbReference>
<dbReference type="InterPro" id="IPR035298">
    <property type="entry name" value="PSMD13"/>
</dbReference>
<name>A0A1J4KHH4_9EUKA</name>
<dbReference type="PANTHER" id="PTHR10539:SF0">
    <property type="entry name" value="26S PROTEASOME NON-ATPASE REGULATORY SUBUNIT 13"/>
    <property type="match status" value="1"/>
</dbReference>
<dbReference type="GO" id="GO:0005198">
    <property type="term" value="F:structural molecule activity"/>
    <property type="evidence" value="ECO:0007669"/>
    <property type="project" value="TreeGrafter"/>
</dbReference>
<sequence>MDPIEEILQINPAELQDKLKIISAYLASKRWYELGDALERFLVVPAISGHRRMIFDKLIINYSDLLDSFHFAHHVLLCSDEYPTFDEKIDFLQKIAESKTFEKKPEPKALISLRIVDVLTQKGEFEQALKLLNEIEKSVTEATPLEVRSSFHHSQANLDKARGDFDAFYQHALLYLSTSRIDKDVVLAYDLCMAALFSSRVCSFGELAAHPILDSLSNGEFQWLRDLILLLDRGDPQSITEFNEIFQPKISQSPAFSNFLGTIQTKLALSVFLQVIFSRPFENRTFAFEEVAQACNITIDQVELLVLKALSAEIIKGNIDEVEQKIVVTWCKPKTLGKDRLIHLKTQIDKWIAKVHEQRIALEKKTQDVVG</sequence>
<dbReference type="Pfam" id="PF01399">
    <property type="entry name" value="PCI"/>
    <property type="match status" value="1"/>
</dbReference>
<evidence type="ECO:0000259" key="3">
    <source>
        <dbReference type="SMART" id="SM00088"/>
    </source>
</evidence>
<evidence type="ECO:0000256" key="2">
    <source>
        <dbReference type="ARBA" id="ARBA00022942"/>
    </source>
</evidence>
<dbReference type="SUPFAM" id="SSF46785">
    <property type="entry name" value="Winged helix' DNA-binding domain"/>
    <property type="match status" value="1"/>
</dbReference>
<keyword evidence="5" id="KW-1185">Reference proteome</keyword>
<dbReference type="GO" id="GO:0005634">
    <property type="term" value="C:nucleus"/>
    <property type="evidence" value="ECO:0007669"/>
    <property type="project" value="TreeGrafter"/>
</dbReference>
<reference evidence="4" key="1">
    <citation type="submission" date="2016-10" db="EMBL/GenBank/DDBJ databases">
        <authorList>
            <person name="Benchimol M."/>
            <person name="Almeida L.G."/>
            <person name="Vasconcelos A.T."/>
            <person name="Perreira-Neves A."/>
            <person name="Rosa I.A."/>
            <person name="Tasca T."/>
            <person name="Bogo M.R."/>
            <person name="de Souza W."/>
        </authorList>
    </citation>
    <scope>NUCLEOTIDE SEQUENCE [LARGE SCALE GENOMIC DNA]</scope>
    <source>
        <strain evidence="4">K</strain>
    </source>
</reference>
<protein>
    <submittedName>
        <fullName evidence="4">PCI domain containing protein</fullName>
    </submittedName>
</protein>
<dbReference type="InterPro" id="IPR036390">
    <property type="entry name" value="WH_DNA-bd_sf"/>
</dbReference>
<dbReference type="GO" id="GO:0005829">
    <property type="term" value="C:cytosol"/>
    <property type="evidence" value="ECO:0007669"/>
    <property type="project" value="TreeGrafter"/>
</dbReference>
<dbReference type="PANTHER" id="PTHR10539">
    <property type="entry name" value="26S PROTEASOME NON-ATPASE REGULATORY SUBUNIT 13"/>
    <property type="match status" value="1"/>
</dbReference>
<evidence type="ECO:0000313" key="4">
    <source>
        <dbReference type="EMBL" id="OHT10863.1"/>
    </source>
</evidence>
<dbReference type="GO" id="GO:0006511">
    <property type="term" value="P:ubiquitin-dependent protein catabolic process"/>
    <property type="evidence" value="ECO:0007669"/>
    <property type="project" value="TreeGrafter"/>
</dbReference>
<dbReference type="Pfam" id="PF22037">
    <property type="entry name" value="PSD13_N"/>
    <property type="match status" value="1"/>
</dbReference>